<dbReference type="FunFam" id="3.30.200.20:FF:000048">
    <property type="entry name" value="Non-specific serine/threonine protein kinase"/>
    <property type="match status" value="1"/>
</dbReference>
<dbReference type="InterPro" id="IPR045270">
    <property type="entry name" value="STKc_AGC"/>
</dbReference>
<dbReference type="GO" id="GO:0004674">
    <property type="term" value="F:protein serine/threonine kinase activity"/>
    <property type="evidence" value="ECO:0007669"/>
    <property type="project" value="UniProtKB-KW"/>
</dbReference>
<protein>
    <recommendedName>
        <fullName evidence="1">non-specific serine/threonine protein kinase</fullName>
        <ecNumber evidence="1">2.7.11.1</ecNumber>
    </recommendedName>
</protein>
<dbReference type="GO" id="GO:0005524">
    <property type="term" value="F:ATP binding"/>
    <property type="evidence" value="ECO:0007669"/>
    <property type="project" value="UniProtKB-UniRule"/>
</dbReference>
<dbReference type="AlphaFoldDB" id="A0AAW2ZM76"/>
<gene>
    <name evidence="13" type="ORF">AKO1_003902</name>
</gene>
<keyword evidence="5 10" id="KW-0547">Nucleotide-binding</keyword>
<evidence type="ECO:0000313" key="13">
    <source>
        <dbReference type="EMBL" id="KAL0489772.1"/>
    </source>
</evidence>
<dbReference type="Gene3D" id="3.30.200.20">
    <property type="entry name" value="Phosphorylase Kinase, domain 1"/>
    <property type="match status" value="1"/>
</dbReference>
<evidence type="ECO:0000256" key="5">
    <source>
        <dbReference type="ARBA" id="ARBA00022741"/>
    </source>
</evidence>
<organism evidence="13 14">
    <name type="scientific">Acrasis kona</name>
    <dbReference type="NCBI Taxonomy" id="1008807"/>
    <lineage>
        <taxon>Eukaryota</taxon>
        <taxon>Discoba</taxon>
        <taxon>Heterolobosea</taxon>
        <taxon>Tetramitia</taxon>
        <taxon>Eutetramitia</taxon>
        <taxon>Acrasidae</taxon>
        <taxon>Acrasis</taxon>
    </lineage>
</organism>
<accession>A0AAW2ZM76</accession>
<comment type="caution">
    <text evidence="13">The sequence shown here is derived from an EMBL/GenBank/DDBJ whole genome shotgun (WGS) entry which is preliminary data.</text>
</comment>
<dbReference type="PROSITE" id="PS50011">
    <property type="entry name" value="PROTEIN_KINASE_DOM"/>
    <property type="match status" value="1"/>
</dbReference>
<dbReference type="InterPro" id="IPR017441">
    <property type="entry name" value="Protein_kinase_ATP_BS"/>
</dbReference>
<keyword evidence="7 10" id="KW-0067">ATP-binding</keyword>
<evidence type="ECO:0000256" key="7">
    <source>
        <dbReference type="ARBA" id="ARBA00022840"/>
    </source>
</evidence>
<evidence type="ECO:0000259" key="12">
    <source>
        <dbReference type="PROSITE" id="PS51285"/>
    </source>
</evidence>
<dbReference type="Proteomes" id="UP001431209">
    <property type="component" value="Unassembled WGS sequence"/>
</dbReference>
<dbReference type="SMART" id="SM00220">
    <property type="entry name" value="S_TKc"/>
    <property type="match status" value="1"/>
</dbReference>
<dbReference type="EC" id="2.7.11.1" evidence="1"/>
<dbReference type="PROSITE" id="PS00107">
    <property type="entry name" value="PROTEIN_KINASE_ATP"/>
    <property type="match status" value="1"/>
</dbReference>
<evidence type="ECO:0000256" key="3">
    <source>
        <dbReference type="ARBA" id="ARBA00022553"/>
    </source>
</evidence>
<dbReference type="PROSITE" id="PS51285">
    <property type="entry name" value="AGC_KINASE_CTER"/>
    <property type="match status" value="1"/>
</dbReference>
<keyword evidence="4" id="KW-0808">Transferase</keyword>
<dbReference type="EMBL" id="JAOPGA020001602">
    <property type="protein sequence ID" value="KAL0489772.1"/>
    <property type="molecule type" value="Genomic_DNA"/>
</dbReference>
<evidence type="ECO:0000256" key="9">
    <source>
        <dbReference type="ARBA" id="ARBA00048679"/>
    </source>
</evidence>
<dbReference type="Pfam" id="PF00433">
    <property type="entry name" value="Pkinase_C"/>
    <property type="match status" value="1"/>
</dbReference>
<keyword evidence="14" id="KW-1185">Reference proteome</keyword>
<reference evidence="13 14" key="1">
    <citation type="submission" date="2024-03" db="EMBL/GenBank/DDBJ databases">
        <title>The Acrasis kona genome and developmental transcriptomes reveal deep origins of eukaryotic multicellular pathways.</title>
        <authorList>
            <person name="Sheikh S."/>
            <person name="Fu C.-J."/>
            <person name="Brown M.W."/>
            <person name="Baldauf S.L."/>
        </authorList>
    </citation>
    <scope>NUCLEOTIDE SEQUENCE [LARGE SCALE GENOMIC DNA]</scope>
    <source>
        <strain evidence="13 14">ATCC MYA-3509</strain>
    </source>
</reference>
<keyword evidence="6 13" id="KW-0418">Kinase</keyword>
<dbReference type="SUPFAM" id="SSF56112">
    <property type="entry name" value="Protein kinase-like (PK-like)"/>
    <property type="match status" value="1"/>
</dbReference>
<dbReference type="FunFam" id="1.10.510.10:FF:000008">
    <property type="entry name" value="Non-specific serine/threonine protein kinase"/>
    <property type="match status" value="1"/>
</dbReference>
<keyword evidence="3" id="KW-0597">Phosphoprotein</keyword>
<dbReference type="InterPro" id="IPR011009">
    <property type="entry name" value="Kinase-like_dom_sf"/>
</dbReference>
<sequence length="388" mass="45110">MGNKNQRGIPQNLEGIGIAPITRQNSNVSDLEINTPSDMIYSSDQKKVTLEDFDLLKLVGRGNFAKVMQVRKKDTGKIYAIKILNKKKLEESEQLEHIKTERTVLQYVEHPFLVRLDYAFQTQEKLYMVMDFINGGELFFHLKNEKRFEEKRVKFYAAELLLALQHLHDQNVVFRDLKPENILMDRDGNVMLTDFGLAKFLFNQDRTHTFCGTPEYLAPEVLLQKGHGKPVDWWSYGTLVYEMLIGIPPFYNENVQKMYDKILHSQLVLSEKLMSPEVQDLIRKLLERDPRKRLGSGPTGAEEIKKHPWFAGVNWDDLYHKRITPPFRPNVHGELDTSFFDDEFTRQAPIDSVVENSYLDASVQKEFEGFTYNDNGQHLKADEDAVMM</sequence>
<dbReference type="SMART" id="SM00133">
    <property type="entry name" value="S_TK_X"/>
    <property type="match status" value="1"/>
</dbReference>
<evidence type="ECO:0000259" key="11">
    <source>
        <dbReference type="PROSITE" id="PS50011"/>
    </source>
</evidence>
<keyword evidence="2" id="KW-0723">Serine/threonine-protein kinase</keyword>
<proteinExistence type="predicted"/>
<comment type="catalytic activity">
    <reaction evidence="9">
        <text>L-seryl-[protein] + ATP = O-phospho-L-seryl-[protein] + ADP + H(+)</text>
        <dbReference type="Rhea" id="RHEA:17989"/>
        <dbReference type="Rhea" id="RHEA-COMP:9863"/>
        <dbReference type="Rhea" id="RHEA-COMP:11604"/>
        <dbReference type="ChEBI" id="CHEBI:15378"/>
        <dbReference type="ChEBI" id="CHEBI:29999"/>
        <dbReference type="ChEBI" id="CHEBI:30616"/>
        <dbReference type="ChEBI" id="CHEBI:83421"/>
        <dbReference type="ChEBI" id="CHEBI:456216"/>
        <dbReference type="EC" id="2.7.11.1"/>
    </reaction>
</comment>
<evidence type="ECO:0000256" key="2">
    <source>
        <dbReference type="ARBA" id="ARBA00022527"/>
    </source>
</evidence>
<evidence type="ECO:0000256" key="10">
    <source>
        <dbReference type="PROSITE-ProRule" id="PRU10141"/>
    </source>
</evidence>
<dbReference type="Pfam" id="PF00069">
    <property type="entry name" value="Pkinase"/>
    <property type="match status" value="1"/>
</dbReference>
<comment type="catalytic activity">
    <reaction evidence="8">
        <text>L-threonyl-[protein] + ATP = O-phospho-L-threonyl-[protein] + ADP + H(+)</text>
        <dbReference type="Rhea" id="RHEA:46608"/>
        <dbReference type="Rhea" id="RHEA-COMP:11060"/>
        <dbReference type="Rhea" id="RHEA-COMP:11605"/>
        <dbReference type="ChEBI" id="CHEBI:15378"/>
        <dbReference type="ChEBI" id="CHEBI:30013"/>
        <dbReference type="ChEBI" id="CHEBI:30616"/>
        <dbReference type="ChEBI" id="CHEBI:61977"/>
        <dbReference type="ChEBI" id="CHEBI:456216"/>
        <dbReference type="EC" id="2.7.11.1"/>
    </reaction>
</comment>
<evidence type="ECO:0000256" key="1">
    <source>
        <dbReference type="ARBA" id="ARBA00012513"/>
    </source>
</evidence>
<feature type="domain" description="Protein kinase" evidence="11">
    <location>
        <begin position="53"/>
        <end position="310"/>
    </location>
</feature>
<dbReference type="InterPro" id="IPR000719">
    <property type="entry name" value="Prot_kinase_dom"/>
</dbReference>
<dbReference type="InterPro" id="IPR000961">
    <property type="entry name" value="AGC-kinase_C"/>
</dbReference>
<dbReference type="CDD" id="cd05123">
    <property type="entry name" value="STKc_AGC"/>
    <property type="match status" value="1"/>
</dbReference>
<dbReference type="PANTHER" id="PTHR24351">
    <property type="entry name" value="RIBOSOMAL PROTEIN S6 KINASE"/>
    <property type="match status" value="1"/>
</dbReference>
<feature type="domain" description="AGC-kinase C-terminal" evidence="12">
    <location>
        <begin position="311"/>
        <end position="382"/>
    </location>
</feature>
<evidence type="ECO:0000256" key="6">
    <source>
        <dbReference type="ARBA" id="ARBA00022777"/>
    </source>
</evidence>
<evidence type="ECO:0000313" key="14">
    <source>
        <dbReference type="Proteomes" id="UP001431209"/>
    </source>
</evidence>
<name>A0AAW2ZM76_9EUKA</name>
<evidence type="ECO:0000256" key="4">
    <source>
        <dbReference type="ARBA" id="ARBA00022679"/>
    </source>
</evidence>
<dbReference type="InterPro" id="IPR017892">
    <property type="entry name" value="Pkinase_C"/>
</dbReference>
<evidence type="ECO:0000256" key="8">
    <source>
        <dbReference type="ARBA" id="ARBA00047899"/>
    </source>
</evidence>
<dbReference type="Gene3D" id="1.10.510.10">
    <property type="entry name" value="Transferase(Phosphotransferase) domain 1"/>
    <property type="match status" value="1"/>
</dbReference>
<feature type="binding site" evidence="10">
    <location>
        <position position="82"/>
    </location>
    <ligand>
        <name>ATP</name>
        <dbReference type="ChEBI" id="CHEBI:30616"/>
    </ligand>
</feature>